<dbReference type="Proteomes" id="UP000005237">
    <property type="component" value="Unassembled WGS sequence"/>
</dbReference>
<protein>
    <submittedName>
        <fullName evidence="1">Uncharacterized protein</fullName>
    </submittedName>
</protein>
<sequence length="112" mass="13031">MDPRSFKISLLVVFFFTLIILYSFNTTPTGSPISRIPSPVVSGNVNAIVESIPEDFPDYKIDGMDRFKWYAKRWKEELKNEKPPKIDEVSLLRAYEYDVEYAISITTPNKYK</sequence>
<evidence type="ECO:0000313" key="2">
    <source>
        <dbReference type="Proteomes" id="UP000005237"/>
    </source>
</evidence>
<proteinExistence type="predicted"/>
<name>A0A8R1E7J8_CAEJA</name>
<reference evidence="2" key="1">
    <citation type="submission" date="2010-08" db="EMBL/GenBank/DDBJ databases">
        <authorList>
            <consortium name="Caenorhabditis japonica Sequencing Consortium"/>
            <person name="Wilson R.K."/>
        </authorList>
    </citation>
    <scope>NUCLEOTIDE SEQUENCE [LARGE SCALE GENOMIC DNA]</scope>
    <source>
        <strain evidence="2">DF5081</strain>
    </source>
</reference>
<evidence type="ECO:0000313" key="1">
    <source>
        <dbReference type="EnsemblMetazoa" id="CJA25459.1"/>
    </source>
</evidence>
<dbReference type="AlphaFoldDB" id="A0A8R1E7J8"/>
<keyword evidence="2" id="KW-1185">Reference proteome</keyword>
<reference evidence="1" key="2">
    <citation type="submission" date="2022-06" db="UniProtKB">
        <authorList>
            <consortium name="EnsemblMetazoa"/>
        </authorList>
    </citation>
    <scope>IDENTIFICATION</scope>
    <source>
        <strain evidence="1">DF5081</strain>
    </source>
</reference>
<dbReference type="EnsemblMetazoa" id="CJA25459.1">
    <property type="protein sequence ID" value="CJA25459.1"/>
    <property type="gene ID" value="WBGene00181031"/>
</dbReference>
<organism evidence="1 2">
    <name type="scientific">Caenorhabditis japonica</name>
    <dbReference type="NCBI Taxonomy" id="281687"/>
    <lineage>
        <taxon>Eukaryota</taxon>
        <taxon>Metazoa</taxon>
        <taxon>Ecdysozoa</taxon>
        <taxon>Nematoda</taxon>
        <taxon>Chromadorea</taxon>
        <taxon>Rhabditida</taxon>
        <taxon>Rhabditina</taxon>
        <taxon>Rhabditomorpha</taxon>
        <taxon>Rhabditoidea</taxon>
        <taxon>Rhabditidae</taxon>
        <taxon>Peloderinae</taxon>
        <taxon>Caenorhabditis</taxon>
    </lineage>
</organism>
<accession>A0A8R1E7J8</accession>